<dbReference type="InterPro" id="IPR023385">
    <property type="entry name" value="YopX-like_C"/>
</dbReference>
<dbReference type="InterPro" id="IPR019096">
    <property type="entry name" value="YopX_protein"/>
</dbReference>
<name>A0A1S2LMM2_9BACI</name>
<sequence length="119" mass="14199">MREIKFRFFRTKAKEMVYGFKGCSLTYVLDLWEKEKHVSYPMQYTGLKDNNGKEIYEGDILRLKAHQDFFVDFYESSFVAKSTNKVQRINWLPSALWEIISMGYEVVGNKYENPEMLNE</sequence>
<dbReference type="Pfam" id="PF09643">
    <property type="entry name" value="YopX"/>
    <property type="match status" value="1"/>
</dbReference>
<evidence type="ECO:0000259" key="1">
    <source>
        <dbReference type="Pfam" id="PF09643"/>
    </source>
</evidence>
<dbReference type="SUPFAM" id="SSF159006">
    <property type="entry name" value="YopX-like"/>
    <property type="match status" value="1"/>
</dbReference>
<protein>
    <recommendedName>
        <fullName evidence="1">YopX protein domain-containing protein</fullName>
    </recommendedName>
</protein>
<gene>
    <name evidence="2" type="ORF">BKP37_12800</name>
</gene>
<dbReference type="EMBL" id="MLQR01000030">
    <property type="protein sequence ID" value="OIJ12675.1"/>
    <property type="molecule type" value="Genomic_DNA"/>
</dbReference>
<comment type="caution">
    <text evidence="2">The sequence shown here is derived from an EMBL/GenBank/DDBJ whole genome shotgun (WGS) entry which is preliminary data.</text>
</comment>
<organism evidence="2 3">
    <name type="scientific">Anaerobacillus alkalilacustris</name>
    <dbReference type="NCBI Taxonomy" id="393763"/>
    <lineage>
        <taxon>Bacteria</taxon>
        <taxon>Bacillati</taxon>
        <taxon>Bacillota</taxon>
        <taxon>Bacilli</taxon>
        <taxon>Bacillales</taxon>
        <taxon>Bacillaceae</taxon>
        <taxon>Anaerobacillus</taxon>
    </lineage>
</organism>
<evidence type="ECO:0000313" key="2">
    <source>
        <dbReference type="EMBL" id="OIJ12675.1"/>
    </source>
</evidence>
<proteinExistence type="predicted"/>
<dbReference type="Proteomes" id="UP000179524">
    <property type="component" value="Unassembled WGS sequence"/>
</dbReference>
<dbReference type="OrthoDB" id="1809393at2"/>
<accession>A0A1S2LMM2</accession>
<keyword evidence="3" id="KW-1185">Reference proteome</keyword>
<evidence type="ECO:0000313" key="3">
    <source>
        <dbReference type="Proteomes" id="UP000179524"/>
    </source>
</evidence>
<reference evidence="2 3" key="1">
    <citation type="submission" date="2016-10" db="EMBL/GenBank/DDBJ databases">
        <title>Draft genome sequences of four alkaliphilic bacteria belonging to the Anaerobacillus genus.</title>
        <authorList>
            <person name="Bassil N.M."/>
            <person name="Lloyd J.R."/>
        </authorList>
    </citation>
    <scope>NUCLEOTIDE SEQUENCE [LARGE SCALE GENOMIC DNA]</scope>
    <source>
        <strain evidence="2 3">DSM 18345</strain>
    </source>
</reference>
<feature type="domain" description="YopX protein" evidence="1">
    <location>
        <begin position="39"/>
        <end position="117"/>
    </location>
</feature>
<dbReference type="RefSeq" id="WP_071309995.1">
    <property type="nucleotide sequence ID" value="NZ_MLQR01000030.1"/>
</dbReference>
<dbReference type="Gene3D" id="2.30.30.290">
    <property type="entry name" value="YopX-like domains"/>
    <property type="match status" value="1"/>
</dbReference>
<dbReference type="AlphaFoldDB" id="A0A1S2LMM2"/>